<feature type="domain" description="Uracil-DNA glycosylase-like" evidence="8">
    <location>
        <begin position="67"/>
        <end position="178"/>
    </location>
</feature>
<dbReference type="GO" id="GO:0046872">
    <property type="term" value="F:metal ion binding"/>
    <property type="evidence" value="ECO:0007669"/>
    <property type="project" value="UniProtKB-KW"/>
</dbReference>
<evidence type="ECO:0000256" key="5">
    <source>
        <dbReference type="ARBA" id="ARBA00023004"/>
    </source>
</evidence>
<dbReference type="PANTHER" id="PTHR33693:SF3">
    <property type="entry name" value="TYPE-5 URACIL-DNA GLYCOSYLASE"/>
    <property type="match status" value="1"/>
</dbReference>
<evidence type="ECO:0000256" key="2">
    <source>
        <dbReference type="ARBA" id="ARBA00022723"/>
    </source>
</evidence>
<name>A0A8J7U835_9BACT</name>
<dbReference type="InterPro" id="IPR051536">
    <property type="entry name" value="UDG_Type-4/5"/>
</dbReference>
<dbReference type="GO" id="GO:0097506">
    <property type="term" value="F:deaminated base DNA N-glycosylase activity"/>
    <property type="evidence" value="ECO:0007669"/>
    <property type="project" value="UniProtKB-ARBA"/>
</dbReference>
<dbReference type="GO" id="GO:0051539">
    <property type="term" value="F:4 iron, 4 sulfur cluster binding"/>
    <property type="evidence" value="ECO:0007669"/>
    <property type="project" value="UniProtKB-KW"/>
</dbReference>
<organism evidence="9 10">
    <name type="scientific">Acanthopleuribacter pedis</name>
    <dbReference type="NCBI Taxonomy" id="442870"/>
    <lineage>
        <taxon>Bacteria</taxon>
        <taxon>Pseudomonadati</taxon>
        <taxon>Acidobacteriota</taxon>
        <taxon>Holophagae</taxon>
        <taxon>Acanthopleuribacterales</taxon>
        <taxon>Acanthopleuribacteraceae</taxon>
        <taxon>Acanthopleuribacter</taxon>
    </lineage>
</organism>
<dbReference type="Pfam" id="PF03167">
    <property type="entry name" value="UDG"/>
    <property type="match status" value="1"/>
</dbReference>
<keyword evidence="5" id="KW-0408">Iron</keyword>
<dbReference type="GO" id="GO:0006281">
    <property type="term" value="P:DNA repair"/>
    <property type="evidence" value="ECO:0007669"/>
    <property type="project" value="UniProtKB-KW"/>
</dbReference>
<dbReference type="AlphaFoldDB" id="A0A8J7U835"/>
<sequence length="215" mass="24258">MNAALDSLRHCTACNLYRNQQPLIAKSGQPRLMWIGISAQKADAGKRHEPLAPDTKTGSVLAEIEARCGLGTFYKTNLVKCLPLDNDGKIRYPSQKERHACYPNLQFEWETLRPEVLILLGRQPADYLAKQMRVELPPLSKSFDYQLVQMGTMSVLPIHHPSYILIYKRKLLEHYQQKIADCIMQRPSPNGLFERASAESTCAAVRQAAPHQMAG</sequence>
<keyword evidence="3" id="KW-0227">DNA damage</keyword>
<keyword evidence="10" id="KW-1185">Reference proteome</keyword>
<dbReference type="PANTHER" id="PTHR33693">
    <property type="entry name" value="TYPE-5 URACIL-DNA GLYCOSYLASE"/>
    <property type="match status" value="1"/>
</dbReference>
<evidence type="ECO:0000313" key="10">
    <source>
        <dbReference type="Proteomes" id="UP000664417"/>
    </source>
</evidence>
<dbReference type="Gene3D" id="3.40.470.10">
    <property type="entry name" value="Uracil-DNA glycosylase-like domain"/>
    <property type="match status" value="1"/>
</dbReference>
<keyword evidence="4" id="KW-0378">Hydrolase</keyword>
<protein>
    <recommendedName>
        <fullName evidence="8">Uracil-DNA glycosylase-like domain-containing protein</fullName>
    </recommendedName>
</protein>
<dbReference type="InterPro" id="IPR036895">
    <property type="entry name" value="Uracil-DNA_glycosylase-like_sf"/>
</dbReference>
<dbReference type="Proteomes" id="UP000664417">
    <property type="component" value="Unassembled WGS sequence"/>
</dbReference>
<evidence type="ECO:0000256" key="6">
    <source>
        <dbReference type="ARBA" id="ARBA00023014"/>
    </source>
</evidence>
<keyword evidence="1" id="KW-0004">4Fe-4S</keyword>
<evidence type="ECO:0000256" key="3">
    <source>
        <dbReference type="ARBA" id="ARBA00022763"/>
    </source>
</evidence>
<evidence type="ECO:0000256" key="1">
    <source>
        <dbReference type="ARBA" id="ARBA00022485"/>
    </source>
</evidence>
<keyword evidence="6" id="KW-0411">Iron-sulfur</keyword>
<gene>
    <name evidence="9" type="ORF">J3U88_32135</name>
</gene>
<comment type="caution">
    <text evidence="9">The sequence shown here is derived from an EMBL/GenBank/DDBJ whole genome shotgun (WGS) entry which is preliminary data.</text>
</comment>
<keyword evidence="7" id="KW-0234">DNA repair</keyword>
<proteinExistence type="predicted"/>
<reference evidence="9" key="1">
    <citation type="submission" date="2021-03" db="EMBL/GenBank/DDBJ databases">
        <authorList>
            <person name="Wang G."/>
        </authorList>
    </citation>
    <scope>NUCLEOTIDE SEQUENCE</scope>
    <source>
        <strain evidence="9">KCTC 12899</strain>
    </source>
</reference>
<dbReference type="SUPFAM" id="SSF52141">
    <property type="entry name" value="Uracil-DNA glycosylase-like"/>
    <property type="match status" value="1"/>
</dbReference>
<evidence type="ECO:0000313" key="9">
    <source>
        <dbReference type="EMBL" id="MBO1323158.1"/>
    </source>
</evidence>
<dbReference type="EMBL" id="JAFREP010000051">
    <property type="protein sequence ID" value="MBO1323158.1"/>
    <property type="molecule type" value="Genomic_DNA"/>
</dbReference>
<dbReference type="InterPro" id="IPR005122">
    <property type="entry name" value="Uracil-DNA_glycosylase-like"/>
</dbReference>
<evidence type="ECO:0000256" key="4">
    <source>
        <dbReference type="ARBA" id="ARBA00022801"/>
    </source>
</evidence>
<keyword evidence="2" id="KW-0479">Metal-binding</keyword>
<accession>A0A8J7U835</accession>
<dbReference type="RefSeq" id="WP_207863133.1">
    <property type="nucleotide sequence ID" value="NZ_JAFREP010000051.1"/>
</dbReference>
<evidence type="ECO:0000256" key="7">
    <source>
        <dbReference type="ARBA" id="ARBA00023204"/>
    </source>
</evidence>
<evidence type="ECO:0000259" key="8">
    <source>
        <dbReference type="Pfam" id="PF03167"/>
    </source>
</evidence>